<dbReference type="EC" id="2.3.2.27" evidence="4"/>
<dbReference type="InterPro" id="IPR001841">
    <property type="entry name" value="Znf_RING"/>
</dbReference>
<dbReference type="OrthoDB" id="8062037at2759"/>
<dbReference type="FunFam" id="3.30.40.10:FF:000187">
    <property type="entry name" value="E3 ubiquitin-protein ligase ATL6"/>
    <property type="match status" value="1"/>
</dbReference>
<evidence type="ECO:0000256" key="6">
    <source>
        <dbReference type="ARBA" id="ARBA00022692"/>
    </source>
</evidence>
<dbReference type="STRING" id="59895.A0A103Y890"/>
<keyword evidence="12 16" id="KW-0472">Membrane</keyword>
<dbReference type="GO" id="GO:0016020">
    <property type="term" value="C:membrane"/>
    <property type="evidence" value="ECO:0007669"/>
    <property type="project" value="UniProtKB-SubCell"/>
</dbReference>
<dbReference type="OMA" id="DDRDHYW"/>
<dbReference type="Gramene" id="KVI04331">
    <property type="protein sequence ID" value="KVI04331"/>
    <property type="gene ID" value="Ccrd_017353"/>
</dbReference>
<dbReference type="Gene3D" id="3.30.40.10">
    <property type="entry name" value="Zinc/RING finger domain, C3HC4 (zinc finger)"/>
    <property type="match status" value="1"/>
</dbReference>
<evidence type="ECO:0000256" key="16">
    <source>
        <dbReference type="SAM" id="Phobius"/>
    </source>
</evidence>
<gene>
    <name evidence="18" type="ORF">Ccrd_017353</name>
</gene>
<evidence type="ECO:0000256" key="12">
    <source>
        <dbReference type="ARBA" id="ARBA00023136"/>
    </source>
</evidence>
<evidence type="ECO:0000256" key="5">
    <source>
        <dbReference type="ARBA" id="ARBA00022679"/>
    </source>
</evidence>
<dbReference type="EMBL" id="LEKV01002228">
    <property type="protein sequence ID" value="KVI04331.1"/>
    <property type="molecule type" value="Genomic_DNA"/>
</dbReference>
<comment type="catalytic activity">
    <reaction evidence="1">
        <text>S-ubiquitinyl-[E2 ubiquitin-conjugating enzyme]-L-cysteine + [acceptor protein]-L-lysine = [E2 ubiquitin-conjugating enzyme]-L-cysteine + N(6)-ubiquitinyl-[acceptor protein]-L-lysine.</text>
        <dbReference type="EC" id="2.3.2.27"/>
    </reaction>
</comment>
<dbReference type="SUPFAM" id="SSF57850">
    <property type="entry name" value="RING/U-box"/>
    <property type="match status" value="1"/>
</dbReference>
<evidence type="ECO:0000256" key="13">
    <source>
        <dbReference type="ARBA" id="ARBA00024209"/>
    </source>
</evidence>
<keyword evidence="9" id="KW-0833">Ubl conjugation pathway</keyword>
<dbReference type="GO" id="GO:0016567">
    <property type="term" value="P:protein ubiquitination"/>
    <property type="evidence" value="ECO:0007669"/>
    <property type="project" value="InterPro"/>
</dbReference>
<evidence type="ECO:0000313" key="19">
    <source>
        <dbReference type="Proteomes" id="UP000243975"/>
    </source>
</evidence>
<dbReference type="InterPro" id="IPR044600">
    <property type="entry name" value="ATL1/ATL16-like"/>
</dbReference>
<keyword evidence="19" id="KW-1185">Reference proteome</keyword>
<evidence type="ECO:0000256" key="10">
    <source>
        <dbReference type="ARBA" id="ARBA00022833"/>
    </source>
</evidence>
<dbReference type="Pfam" id="PF13639">
    <property type="entry name" value="zf-RING_2"/>
    <property type="match status" value="1"/>
</dbReference>
<dbReference type="InterPro" id="IPR013083">
    <property type="entry name" value="Znf_RING/FYVE/PHD"/>
</dbReference>
<keyword evidence="6 16" id="KW-0812">Transmembrane</keyword>
<feature type="transmembrane region" description="Helical" evidence="16">
    <location>
        <begin position="25"/>
        <end position="47"/>
    </location>
</feature>
<reference evidence="18 19" key="1">
    <citation type="journal article" date="2016" name="Sci. Rep.">
        <title>The genome sequence of the outbreeding globe artichoke constructed de novo incorporating a phase-aware low-pass sequencing strategy of F1 progeny.</title>
        <authorList>
            <person name="Scaglione D."/>
            <person name="Reyes-Chin-Wo S."/>
            <person name="Acquadro A."/>
            <person name="Froenicke L."/>
            <person name="Portis E."/>
            <person name="Beitel C."/>
            <person name="Tirone M."/>
            <person name="Mauro R."/>
            <person name="Lo Monaco A."/>
            <person name="Mauromicale G."/>
            <person name="Faccioli P."/>
            <person name="Cattivelli L."/>
            <person name="Rieseberg L."/>
            <person name="Michelmore R."/>
            <person name="Lanteri S."/>
        </authorList>
    </citation>
    <scope>NUCLEOTIDE SEQUENCE [LARGE SCALE GENOMIC DNA]</scope>
    <source>
        <strain evidence="18">2C</strain>
    </source>
</reference>
<keyword evidence="7" id="KW-0479">Metal-binding</keyword>
<comment type="caution">
    <text evidence="18">The sequence shown here is derived from an EMBL/GenBank/DDBJ whole genome shotgun (WGS) entry which is preliminary data.</text>
</comment>
<feature type="domain" description="RING-type" evidence="17">
    <location>
        <begin position="111"/>
        <end position="153"/>
    </location>
</feature>
<sequence>MSDGQDDEDSQFFPRGSSPDLNSRILLTAIISLSVVVVVVTMLHVYARCILRRQARRRSAIRDIGLIARIHSDEQPKRGLESSVITSLPILVFKGIDHHGRPDDAGVSQECAVCLSMFEDGHMIRVLPNCKHHFHAECIDKWLGSQSTCPICRHEVEPGPTILPLPREPGTGLGSVRWDPPSAPPIQHTGSISIAVEGTSDDQMVQSSEKASGTNSRLSSFRRMLSWERSSQHIRSRTEDDGIEDLER</sequence>
<feature type="compositionally biased region" description="Polar residues" evidence="15">
    <location>
        <begin position="201"/>
        <end position="219"/>
    </location>
</feature>
<evidence type="ECO:0000256" key="8">
    <source>
        <dbReference type="ARBA" id="ARBA00022771"/>
    </source>
</evidence>
<dbReference type="GO" id="GO:0061630">
    <property type="term" value="F:ubiquitin protein ligase activity"/>
    <property type="evidence" value="ECO:0007669"/>
    <property type="project" value="UniProtKB-EC"/>
</dbReference>
<evidence type="ECO:0000313" key="18">
    <source>
        <dbReference type="EMBL" id="KVI04331.1"/>
    </source>
</evidence>
<dbReference type="GO" id="GO:0008270">
    <property type="term" value="F:zinc ion binding"/>
    <property type="evidence" value="ECO:0007669"/>
    <property type="project" value="UniProtKB-KW"/>
</dbReference>
<dbReference type="CDD" id="cd16461">
    <property type="entry name" value="RING-H2_EL5-like"/>
    <property type="match status" value="1"/>
</dbReference>
<evidence type="ECO:0000256" key="2">
    <source>
        <dbReference type="ARBA" id="ARBA00004167"/>
    </source>
</evidence>
<comment type="similarity">
    <text evidence="13">Belongs to the RING-type zinc finger family. ATL subfamily.</text>
</comment>
<feature type="region of interest" description="Disordered" evidence="15">
    <location>
        <begin position="163"/>
        <end position="248"/>
    </location>
</feature>
<dbReference type="AlphaFoldDB" id="A0A103Y890"/>
<keyword evidence="8 14" id="KW-0863">Zinc-finger</keyword>
<dbReference type="PANTHER" id="PTHR46913">
    <property type="entry name" value="RING-H2 FINGER PROTEIN ATL16"/>
    <property type="match status" value="1"/>
</dbReference>
<proteinExistence type="inferred from homology"/>
<evidence type="ECO:0000256" key="15">
    <source>
        <dbReference type="SAM" id="MobiDB-lite"/>
    </source>
</evidence>
<evidence type="ECO:0000256" key="9">
    <source>
        <dbReference type="ARBA" id="ARBA00022786"/>
    </source>
</evidence>
<dbReference type="PANTHER" id="PTHR46913:SF1">
    <property type="entry name" value="RING-H2 FINGER PROTEIN ATL16"/>
    <property type="match status" value="1"/>
</dbReference>
<protein>
    <recommendedName>
        <fullName evidence="4">RING-type E3 ubiquitin transferase</fullName>
        <ecNumber evidence="4">2.3.2.27</ecNumber>
    </recommendedName>
</protein>
<dbReference type="SMART" id="SM00184">
    <property type="entry name" value="RING"/>
    <property type="match status" value="1"/>
</dbReference>
<evidence type="ECO:0000256" key="14">
    <source>
        <dbReference type="PROSITE-ProRule" id="PRU00175"/>
    </source>
</evidence>
<comment type="pathway">
    <text evidence="3">Protein modification; protein ubiquitination.</text>
</comment>
<evidence type="ECO:0000256" key="1">
    <source>
        <dbReference type="ARBA" id="ARBA00000900"/>
    </source>
</evidence>
<dbReference type="PROSITE" id="PS50089">
    <property type="entry name" value="ZF_RING_2"/>
    <property type="match status" value="1"/>
</dbReference>
<evidence type="ECO:0000256" key="4">
    <source>
        <dbReference type="ARBA" id="ARBA00012483"/>
    </source>
</evidence>
<keyword evidence="10" id="KW-0862">Zinc</keyword>
<organism evidence="18 19">
    <name type="scientific">Cynara cardunculus var. scolymus</name>
    <name type="common">Globe artichoke</name>
    <name type="synonym">Cynara scolymus</name>
    <dbReference type="NCBI Taxonomy" id="59895"/>
    <lineage>
        <taxon>Eukaryota</taxon>
        <taxon>Viridiplantae</taxon>
        <taxon>Streptophyta</taxon>
        <taxon>Embryophyta</taxon>
        <taxon>Tracheophyta</taxon>
        <taxon>Spermatophyta</taxon>
        <taxon>Magnoliopsida</taxon>
        <taxon>eudicotyledons</taxon>
        <taxon>Gunneridae</taxon>
        <taxon>Pentapetalae</taxon>
        <taxon>asterids</taxon>
        <taxon>campanulids</taxon>
        <taxon>Asterales</taxon>
        <taxon>Asteraceae</taxon>
        <taxon>Carduoideae</taxon>
        <taxon>Cardueae</taxon>
        <taxon>Carduinae</taxon>
        <taxon>Cynara</taxon>
    </lineage>
</organism>
<keyword evidence="11 16" id="KW-1133">Transmembrane helix</keyword>
<keyword evidence="5" id="KW-0808">Transferase</keyword>
<evidence type="ECO:0000256" key="7">
    <source>
        <dbReference type="ARBA" id="ARBA00022723"/>
    </source>
</evidence>
<comment type="subcellular location">
    <subcellularLocation>
        <location evidence="2">Membrane</location>
        <topology evidence="2">Single-pass membrane protein</topology>
    </subcellularLocation>
</comment>
<evidence type="ECO:0000256" key="3">
    <source>
        <dbReference type="ARBA" id="ARBA00004906"/>
    </source>
</evidence>
<name>A0A103Y890_CYNCS</name>
<accession>A0A103Y890</accession>
<evidence type="ECO:0000259" key="17">
    <source>
        <dbReference type="PROSITE" id="PS50089"/>
    </source>
</evidence>
<evidence type="ECO:0000256" key="11">
    <source>
        <dbReference type="ARBA" id="ARBA00022989"/>
    </source>
</evidence>
<dbReference type="Proteomes" id="UP000243975">
    <property type="component" value="Unassembled WGS sequence"/>
</dbReference>